<feature type="transmembrane region" description="Helical" evidence="1">
    <location>
        <begin position="111"/>
        <end position="132"/>
    </location>
</feature>
<feature type="transmembrane region" description="Helical" evidence="1">
    <location>
        <begin position="261"/>
        <end position="279"/>
    </location>
</feature>
<reference evidence="2" key="1">
    <citation type="journal article" date="2020" name="mSystems">
        <title>Genome- and Community-Level Interaction Insights into Carbon Utilization and Element Cycling Functions of Hydrothermarchaeota in Hydrothermal Sediment.</title>
        <authorList>
            <person name="Zhou Z."/>
            <person name="Liu Y."/>
            <person name="Xu W."/>
            <person name="Pan J."/>
            <person name="Luo Z.H."/>
            <person name="Li M."/>
        </authorList>
    </citation>
    <scope>NUCLEOTIDE SEQUENCE [LARGE SCALE GENOMIC DNA]</scope>
    <source>
        <strain evidence="2">SpSt-102</strain>
    </source>
</reference>
<comment type="caution">
    <text evidence="2">The sequence shown here is derived from an EMBL/GenBank/DDBJ whole genome shotgun (WGS) entry which is preliminary data.</text>
</comment>
<evidence type="ECO:0000313" key="2">
    <source>
        <dbReference type="EMBL" id="HHS02620.1"/>
    </source>
</evidence>
<sequence length="284" mass="32306">MLAIIRYSFKELLRKKIFLITIVMSVAFLFLYSWGLKEIAENLKQQKGMMTFAMQQVTVFSSLGFYFSHLMVAFLVVFATSGIISSEIENYNVHTIIVRPIPRWKYVLARYSGALIFINLYSTAIFFSIYTINKTLGFSIEHPISQVVLGWLLFELIAIVLLTVTTFFSTSFSTLATGILVVLLFGFAMIGGFLEQIGYAIENFSKASTTLQTIGIVSSLILPTDNIYREMANILFKSNLIDFSTIDPFAGISKNSVYMKIYWFTYIFILLFLSVKKFGKKDLT</sequence>
<keyword evidence="1" id="KW-0812">Transmembrane</keyword>
<dbReference type="EMBL" id="DRUZ01000103">
    <property type="protein sequence ID" value="HHS02620.1"/>
    <property type="molecule type" value="Genomic_DNA"/>
</dbReference>
<dbReference type="Pfam" id="PF12730">
    <property type="entry name" value="ABC2_membrane_4"/>
    <property type="match status" value="1"/>
</dbReference>
<protein>
    <submittedName>
        <fullName evidence="2">ABC transporter permease</fullName>
    </submittedName>
</protein>
<organism evidence="2">
    <name type="scientific">Caldicellulosiruptor owensensis</name>
    <dbReference type="NCBI Taxonomy" id="55205"/>
    <lineage>
        <taxon>Bacteria</taxon>
        <taxon>Bacillati</taxon>
        <taxon>Bacillota</taxon>
        <taxon>Bacillota incertae sedis</taxon>
        <taxon>Caldicellulosiruptorales</taxon>
        <taxon>Caldicellulosiruptoraceae</taxon>
        <taxon>Caldicellulosiruptor</taxon>
    </lineage>
</organism>
<dbReference type="PANTHER" id="PTHR43471:SF10">
    <property type="entry name" value="SLL1107 PROTEIN"/>
    <property type="match status" value="1"/>
</dbReference>
<feature type="transmembrane region" description="Helical" evidence="1">
    <location>
        <begin position="57"/>
        <end position="84"/>
    </location>
</feature>
<keyword evidence="1" id="KW-1133">Transmembrane helix</keyword>
<gene>
    <name evidence="2" type="ORF">ENL71_09125</name>
</gene>
<evidence type="ECO:0000256" key="1">
    <source>
        <dbReference type="SAM" id="Phobius"/>
    </source>
</evidence>
<name>A0A7C5Z9M2_9FIRM</name>
<keyword evidence="1" id="KW-0472">Membrane</keyword>
<feature type="transmembrane region" description="Helical" evidence="1">
    <location>
        <begin position="174"/>
        <end position="194"/>
    </location>
</feature>
<accession>A0A7C5Z9M2</accession>
<proteinExistence type="predicted"/>
<dbReference type="AlphaFoldDB" id="A0A7C5Z9M2"/>
<feature type="transmembrane region" description="Helical" evidence="1">
    <location>
        <begin position="144"/>
        <end position="168"/>
    </location>
</feature>
<feature type="transmembrane region" description="Helical" evidence="1">
    <location>
        <begin position="17"/>
        <end position="36"/>
    </location>
</feature>
<dbReference type="PANTHER" id="PTHR43471">
    <property type="entry name" value="ABC TRANSPORTER PERMEASE"/>
    <property type="match status" value="1"/>
</dbReference>